<name>A0AAD7HUM8_9AGAR</name>
<feature type="region of interest" description="Disordered" evidence="1">
    <location>
        <begin position="79"/>
        <end position="220"/>
    </location>
</feature>
<proteinExistence type="predicted"/>
<sequence>MTQRDRRDRDRLHFLLPKCKNGDEGESLEKRHNHRPAAKTEEIYSHLNPLLGLALQPIEAPLGVVRELGVCVKLVRSEKEGRGRMGRERRAEGGKEWGKGKRWRARSQRKKAQVRRNDKAVKRSSSPTSGKMQKGRNTETRRVHKGFTTPKTLTTAPRAKKPVTTYLPRRDCNPADQTADAYKDRHLGAKAVTARKVDSEGDARGVPDEGGCGERSQLRV</sequence>
<organism evidence="2 3">
    <name type="scientific">Mycena metata</name>
    <dbReference type="NCBI Taxonomy" id="1033252"/>
    <lineage>
        <taxon>Eukaryota</taxon>
        <taxon>Fungi</taxon>
        <taxon>Dikarya</taxon>
        <taxon>Basidiomycota</taxon>
        <taxon>Agaricomycotina</taxon>
        <taxon>Agaricomycetes</taxon>
        <taxon>Agaricomycetidae</taxon>
        <taxon>Agaricales</taxon>
        <taxon>Marasmiineae</taxon>
        <taxon>Mycenaceae</taxon>
        <taxon>Mycena</taxon>
    </lineage>
</organism>
<keyword evidence="3" id="KW-1185">Reference proteome</keyword>
<gene>
    <name evidence="2" type="ORF">B0H16DRAFT_1470352</name>
</gene>
<comment type="caution">
    <text evidence="2">The sequence shown here is derived from an EMBL/GenBank/DDBJ whole genome shotgun (WGS) entry which is preliminary data.</text>
</comment>
<dbReference type="AlphaFoldDB" id="A0AAD7HUM8"/>
<evidence type="ECO:0000313" key="2">
    <source>
        <dbReference type="EMBL" id="KAJ7728768.1"/>
    </source>
</evidence>
<protein>
    <submittedName>
        <fullName evidence="2">Uncharacterized protein</fullName>
    </submittedName>
</protein>
<dbReference type="EMBL" id="JARKIB010000170">
    <property type="protein sequence ID" value="KAJ7728768.1"/>
    <property type="molecule type" value="Genomic_DNA"/>
</dbReference>
<reference evidence="2" key="1">
    <citation type="submission" date="2023-03" db="EMBL/GenBank/DDBJ databases">
        <title>Massive genome expansion in bonnet fungi (Mycena s.s.) driven by repeated elements and novel gene families across ecological guilds.</title>
        <authorList>
            <consortium name="Lawrence Berkeley National Laboratory"/>
            <person name="Harder C.B."/>
            <person name="Miyauchi S."/>
            <person name="Viragh M."/>
            <person name="Kuo A."/>
            <person name="Thoen E."/>
            <person name="Andreopoulos B."/>
            <person name="Lu D."/>
            <person name="Skrede I."/>
            <person name="Drula E."/>
            <person name="Henrissat B."/>
            <person name="Morin E."/>
            <person name="Kohler A."/>
            <person name="Barry K."/>
            <person name="LaButti K."/>
            <person name="Morin E."/>
            <person name="Salamov A."/>
            <person name="Lipzen A."/>
            <person name="Mereny Z."/>
            <person name="Hegedus B."/>
            <person name="Baldrian P."/>
            <person name="Stursova M."/>
            <person name="Weitz H."/>
            <person name="Taylor A."/>
            <person name="Grigoriev I.V."/>
            <person name="Nagy L.G."/>
            <person name="Martin F."/>
            <person name="Kauserud H."/>
        </authorList>
    </citation>
    <scope>NUCLEOTIDE SEQUENCE</scope>
    <source>
        <strain evidence="2">CBHHK182m</strain>
    </source>
</reference>
<feature type="compositionally biased region" description="Basic and acidic residues" evidence="1">
    <location>
        <begin position="79"/>
        <end position="99"/>
    </location>
</feature>
<evidence type="ECO:0000313" key="3">
    <source>
        <dbReference type="Proteomes" id="UP001215598"/>
    </source>
</evidence>
<dbReference type="Proteomes" id="UP001215598">
    <property type="component" value="Unassembled WGS sequence"/>
</dbReference>
<evidence type="ECO:0000256" key="1">
    <source>
        <dbReference type="SAM" id="MobiDB-lite"/>
    </source>
</evidence>
<accession>A0AAD7HUM8</accession>
<feature type="compositionally biased region" description="Basic residues" evidence="1">
    <location>
        <begin position="100"/>
        <end position="114"/>
    </location>
</feature>
<feature type="compositionally biased region" description="Basic and acidic residues" evidence="1">
    <location>
        <begin position="195"/>
        <end position="207"/>
    </location>
</feature>